<sequence>MSTSVQEFKIFGERNTSTNAVEKVLRLNFNNLYFFPSTSGQIEPRIKEKINLACQGLDGFHRLREREKVIDSVFKECGLLTLWKHCALNFDDFSSMGDTKFIITVRHPVSWLIALHKRPYHKLQRIEENFKDFVVQPWQTVERERLGCAILTPIQLWNEKVGSYLRFLEEVSFRNNIYFVKFEDFARSQEEALKDVLNAIGGIHGFKELNVSAKGDDRNVHWYRNYYGNEVWRREIEDEAFRIIEERIDKRLLSIFNYEI</sequence>
<evidence type="ECO:0000313" key="1">
    <source>
        <dbReference type="EMBL" id="QHC50284.1"/>
    </source>
</evidence>
<dbReference type="OrthoDB" id="9815874at2"/>
<dbReference type="KEGG" id="htx:EKK97_12790"/>
<keyword evidence="2" id="KW-1185">Reference proteome</keyword>
<dbReference type="Proteomes" id="UP000464013">
    <property type="component" value="Chromosome"/>
</dbReference>
<dbReference type="EMBL" id="CP035042">
    <property type="protein sequence ID" value="QHC50284.1"/>
    <property type="molecule type" value="Genomic_DNA"/>
</dbReference>
<accession>A0A6I6SP94</accession>
<proteinExistence type="predicted"/>
<dbReference type="AlphaFoldDB" id="A0A6I6SP94"/>
<gene>
    <name evidence="1" type="ORF">EKK97_12790</name>
</gene>
<evidence type="ECO:0000313" key="2">
    <source>
        <dbReference type="Proteomes" id="UP000464013"/>
    </source>
</evidence>
<evidence type="ECO:0008006" key="3">
    <source>
        <dbReference type="Google" id="ProtNLM"/>
    </source>
</evidence>
<reference evidence="1 2" key="1">
    <citation type="submission" date="2019-01" db="EMBL/GenBank/DDBJ databases">
        <title>Complete genome of a denitifying bacterium Halomons sp. BC-M4-5.</title>
        <authorList>
            <person name="Wang L."/>
            <person name="Shao Z."/>
        </authorList>
    </citation>
    <scope>NUCLEOTIDE SEQUENCE [LARGE SCALE GENOMIC DNA]</scope>
    <source>
        <strain evidence="1 2">BC-M4-5</strain>
    </source>
</reference>
<organism evidence="1 2">
    <name type="scientific">Billgrantia tianxiuensis</name>
    <dbReference type="NCBI Taxonomy" id="2497861"/>
    <lineage>
        <taxon>Bacteria</taxon>
        <taxon>Pseudomonadati</taxon>
        <taxon>Pseudomonadota</taxon>
        <taxon>Gammaproteobacteria</taxon>
        <taxon>Oceanospirillales</taxon>
        <taxon>Halomonadaceae</taxon>
        <taxon>Billgrantia</taxon>
    </lineage>
</organism>
<dbReference type="Gene3D" id="3.40.50.300">
    <property type="entry name" value="P-loop containing nucleotide triphosphate hydrolases"/>
    <property type="match status" value="1"/>
</dbReference>
<dbReference type="InterPro" id="IPR027417">
    <property type="entry name" value="P-loop_NTPase"/>
</dbReference>
<name>A0A6I6SP94_9GAMM</name>
<dbReference type="RefSeq" id="WP_159552373.1">
    <property type="nucleotide sequence ID" value="NZ_CP035042.1"/>
</dbReference>
<protein>
    <recommendedName>
        <fullName evidence="3">Sulfotransferase family protein</fullName>
    </recommendedName>
</protein>
<dbReference type="SUPFAM" id="SSF52540">
    <property type="entry name" value="P-loop containing nucleoside triphosphate hydrolases"/>
    <property type="match status" value="1"/>
</dbReference>